<name>A0A8J2SH72_9STRA</name>
<dbReference type="Pfam" id="PF00787">
    <property type="entry name" value="PX"/>
    <property type="match status" value="1"/>
</dbReference>
<reference evidence="3" key="1">
    <citation type="submission" date="2021-11" db="EMBL/GenBank/DDBJ databases">
        <authorList>
            <consortium name="Genoscope - CEA"/>
            <person name="William W."/>
        </authorList>
    </citation>
    <scope>NUCLEOTIDE SEQUENCE</scope>
</reference>
<gene>
    <name evidence="3" type="ORF">PECAL_3P24460</name>
</gene>
<dbReference type="InterPro" id="IPR001683">
    <property type="entry name" value="PX_dom"/>
</dbReference>
<accession>A0A8J2SH72</accession>
<dbReference type="AlphaFoldDB" id="A0A8J2SH72"/>
<evidence type="ECO:0000259" key="2">
    <source>
        <dbReference type="PROSITE" id="PS50195"/>
    </source>
</evidence>
<feature type="compositionally biased region" description="Low complexity" evidence="1">
    <location>
        <begin position="74"/>
        <end position="86"/>
    </location>
</feature>
<dbReference type="SMART" id="SM00312">
    <property type="entry name" value="PX"/>
    <property type="match status" value="1"/>
</dbReference>
<proteinExistence type="predicted"/>
<dbReference type="OrthoDB" id="430293at2759"/>
<dbReference type="Proteomes" id="UP000789595">
    <property type="component" value="Unassembled WGS sequence"/>
</dbReference>
<feature type="region of interest" description="Disordered" evidence="1">
    <location>
        <begin position="122"/>
        <end position="229"/>
    </location>
</feature>
<dbReference type="EMBL" id="CAKKNE010000003">
    <property type="protein sequence ID" value="CAH0372448.1"/>
    <property type="molecule type" value="Genomic_DNA"/>
</dbReference>
<dbReference type="PROSITE" id="PS50195">
    <property type="entry name" value="PX"/>
    <property type="match status" value="1"/>
</dbReference>
<keyword evidence="4" id="KW-1185">Reference proteome</keyword>
<dbReference type="CDD" id="cd06093">
    <property type="entry name" value="PX_domain"/>
    <property type="match status" value="1"/>
</dbReference>
<evidence type="ECO:0000256" key="1">
    <source>
        <dbReference type="SAM" id="MobiDB-lite"/>
    </source>
</evidence>
<dbReference type="GO" id="GO:0035091">
    <property type="term" value="F:phosphatidylinositol binding"/>
    <property type="evidence" value="ECO:0007669"/>
    <property type="project" value="InterPro"/>
</dbReference>
<dbReference type="Gene3D" id="3.30.1520.10">
    <property type="entry name" value="Phox-like domain"/>
    <property type="match status" value="1"/>
</dbReference>
<dbReference type="InterPro" id="IPR036871">
    <property type="entry name" value="PX_dom_sf"/>
</dbReference>
<sequence>MAAYEGGARRRPPPPLSKPRAALLALAQQDAEHYLRGAGAEGLSEAIRAVAVAAIEEFSDETRDPRKSSTGPPAAKVSAGAAGAHARVAHAQAERIAARDALAARATDDPLSSALLRAVADEMPAPATAPPAPAAGLRRGPAPDTFDARGLRPRATASGTGGAPPPRSRSAGQNPFAAEPGAFDAPPLGQNPFAAEPGAFDAPPLGHAPLRGPTASAPLRGVGGDREPRNLTEIERETWRRHVEDLRRGLEGDADAPAAAYAFGGVFSCEMYGSSEQRDQHDELYTEYVLRCRWGRSVDATRPWLVGRRFSEFAALDASLRGAYPSLTFPALPSSYVLFPLDPAVVEEREAGLGAYLGALLRDLPELLKTRHVDEFLQVSARIREVH</sequence>
<protein>
    <recommendedName>
        <fullName evidence="2">PX domain-containing protein</fullName>
    </recommendedName>
</protein>
<evidence type="ECO:0000313" key="3">
    <source>
        <dbReference type="EMBL" id="CAH0372448.1"/>
    </source>
</evidence>
<feature type="region of interest" description="Disordered" evidence="1">
    <location>
        <begin position="57"/>
        <end position="86"/>
    </location>
</feature>
<dbReference type="SUPFAM" id="SSF64268">
    <property type="entry name" value="PX domain"/>
    <property type="match status" value="1"/>
</dbReference>
<feature type="compositionally biased region" description="Low complexity" evidence="1">
    <location>
        <begin position="134"/>
        <end position="143"/>
    </location>
</feature>
<feature type="domain" description="PX" evidence="2">
    <location>
        <begin position="266"/>
        <end position="384"/>
    </location>
</feature>
<evidence type="ECO:0000313" key="4">
    <source>
        <dbReference type="Proteomes" id="UP000789595"/>
    </source>
</evidence>
<organism evidence="3 4">
    <name type="scientific">Pelagomonas calceolata</name>
    <dbReference type="NCBI Taxonomy" id="35677"/>
    <lineage>
        <taxon>Eukaryota</taxon>
        <taxon>Sar</taxon>
        <taxon>Stramenopiles</taxon>
        <taxon>Ochrophyta</taxon>
        <taxon>Pelagophyceae</taxon>
        <taxon>Pelagomonadales</taxon>
        <taxon>Pelagomonadaceae</taxon>
        <taxon>Pelagomonas</taxon>
    </lineage>
</organism>
<comment type="caution">
    <text evidence="3">The sequence shown here is derived from an EMBL/GenBank/DDBJ whole genome shotgun (WGS) entry which is preliminary data.</text>
</comment>